<gene>
    <name evidence="2" type="ORF">NG799_02320</name>
</gene>
<feature type="region of interest" description="Disordered" evidence="1">
    <location>
        <begin position="16"/>
        <end position="56"/>
    </location>
</feature>
<name>A0ABT2MKC3_9CYAN</name>
<accession>A0ABT2MKC3</accession>
<proteinExistence type="predicted"/>
<keyword evidence="3" id="KW-1185">Reference proteome</keyword>
<dbReference type="RefSeq" id="WP_368004877.1">
    <property type="nucleotide sequence ID" value="NZ_JAMXFF010000002.1"/>
</dbReference>
<evidence type="ECO:0000313" key="2">
    <source>
        <dbReference type="EMBL" id="MCT7965168.1"/>
    </source>
</evidence>
<dbReference type="Proteomes" id="UP001525890">
    <property type="component" value="Unassembled WGS sequence"/>
</dbReference>
<reference evidence="2 3" key="1">
    <citation type="journal article" date="2022" name="Front. Microbiol.">
        <title>High genomic differentiation and limited gene flow indicate recent cryptic speciation within the genus Laspinema (cyanobacteria).</title>
        <authorList>
            <person name="Stanojkovic A."/>
            <person name="Skoupy S."/>
            <person name="Skaloud P."/>
            <person name="Dvorak P."/>
        </authorList>
    </citation>
    <scope>NUCLEOTIDE SEQUENCE [LARGE SCALE GENOMIC DNA]</scope>
    <source>
        <strain evidence="2 3">D2a</strain>
    </source>
</reference>
<protein>
    <submittedName>
        <fullName evidence="2">Uncharacterized protein</fullName>
    </submittedName>
</protein>
<evidence type="ECO:0000256" key="1">
    <source>
        <dbReference type="SAM" id="MobiDB-lite"/>
    </source>
</evidence>
<organism evidence="2 3">
    <name type="scientific">Laspinema palackyanum D2a</name>
    <dbReference type="NCBI Taxonomy" id="2953684"/>
    <lineage>
        <taxon>Bacteria</taxon>
        <taxon>Bacillati</taxon>
        <taxon>Cyanobacteriota</taxon>
        <taxon>Cyanophyceae</taxon>
        <taxon>Oscillatoriophycideae</taxon>
        <taxon>Oscillatoriales</taxon>
        <taxon>Laspinemataceae</taxon>
        <taxon>Laspinema</taxon>
        <taxon>Laspinema palackyanum</taxon>
    </lineage>
</organism>
<feature type="region of interest" description="Disordered" evidence="1">
    <location>
        <begin position="667"/>
        <end position="714"/>
    </location>
</feature>
<sequence>MKGIIKQAGRAALRTATQRAANSLANREKEGRSGIRRSEGGIKLGDPQSLNDLGNTNGFGMIPLPDRPLTPWELAEEGFNPFNIPPHLSIVGVEHNKCGTIVTFGFYALGWSYGKWSLGYRNGACDPLKLPDLPEEPEPPGDYGPGGNAKGWKSRCPDVTILFWDTSSSYNWEHVHSQLEKLENPWRNNSGGSDLRISLHPPLSTSELFDFVALPLAKEVNLPKQIKSFEVGHWVRAFEFYEGSIFAVRLKFNENYLMNHVASSSIINWLKELEPIECYIPGANDLIDNTKPYISKKYLLSPEPGVIYGQSRAEEMRHRMFLYSLKNCPPPQKPGLSGGTLKEEPEMMDECCQEILDSLEEQDEKISRLLDLLDPEGAWPIKVPGQMLQLDNGDAQPLELKSYPELWVAQLATQNRLREVAAPPGAWPLQFPKGIIEPMGTGNLKIQSIGAMLMAILRGLDAKLGPIVNEVELSDGTPLEPGKQKVNLRFFGLSSLACQILQIAIDNEGDIDLSNNLLLRLAMTSAATQKAATQSALQTSEILDALGAKYNDKVEEVPFFFNPQAAAEVAENLQNTEESTEALMAAILDTSTQQIKYLSVDEKRNIVMRLTQMEQAINTIQAGQAVEWDGSKKGLAALMSSYMLIDQIQDYKLKKELKNLDNQGDFGEWSKQHEAGYPGTGATDEYSNTSKPWGRDMRNQPKIRKVDNNPDREQ</sequence>
<feature type="compositionally biased region" description="Basic and acidic residues" evidence="1">
    <location>
        <begin position="26"/>
        <end position="40"/>
    </location>
</feature>
<dbReference type="EMBL" id="JAMXFF010000002">
    <property type="protein sequence ID" value="MCT7965168.1"/>
    <property type="molecule type" value="Genomic_DNA"/>
</dbReference>
<evidence type="ECO:0000313" key="3">
    <source>
        <dbReference type="Proteomes" id="UP001525890"/>
    </source>
</evidence>
<feature type="compositionally biased region" description="Basic and acidic residues" evidence="1">
    <location>
        <begin position="693"/>
        <end position="714"/>
    </location>
</feature>
<comment type="caution">
    <text evidence="2">The sequence shown here is derived from an EMBL/GenBank/DDBJ whole genome shotgun (WGS) entry which is preliminary data.</text>
</comment>